<proteinExistence type="predicted"/>
<accession>A0ABR1M095</accession>
<organism evidence="2 3">
    <name type="scientific">Phyllosticta citribraziliensis</name>
    <dbReference type="NCBI Taxonomy" id="989973"/>
    <lineage>
        <taxon>Eukaryota</taxon>
        <taxon>Fungi</taxon>
        <taxon>Dikarya</taxon>
        <taxon>Ascomycota</taxon>
        <taxon>Pezizomycotina</taxon>
        <taxon>Dothideomycetes</taxon>
        <taxon>Dothideomycetes incertae sedis</taxon>
        <taxon>Botryosphaeriales</taxon>
        <taxon>Phyllostictaceae</taxon>
        <taxon>Phyllosticta</taxon>
    </lineage>
</organism>
<name>A0ABR1M095_9PEZI</name>
<evidence type="ECO:0000256" key="1">
    <source>
        <dbReference type="SAM" id="MobiDB-lite"/>
    </source>
</evidence>
<dbReference type="Proteomes" id="UP001360953">
    <property type="component" value="Unassembled WGS sequence"/>
</dbReference>
<sequence length="102" mass="10982">METQADSGEQHKPSTSEPKAKASLNLIPPSSSPQPQGHMSLWQNYRTSAPKTKLLVGVGLMAWGGFGLLSSGKTEEALSLVPTEEDNSKLPSIHVVDKQEKQ</sequence>
<dbReference type="RefSeq" id="XP_066657001.1">
    <property type="nucleotide sequence ID" value="XM_066799774.1"/>
</dbReference>
<evidence type="ECO:0000313" key="3">
    <source>
        <dbReference type="Proteomes" id="UP001360953"/>
    </source>
</evidence>
<dbReference type="GeneID" id="92032680"/>
<dbReference type="EMBL" id="JBBPEH010000004">
    <property type="protein sequence ID" value="KAK7539730.1"/>
    <property type="molecule type" value="Genomic_DNA"/>
</dbReference>
<gene>
    <name evidence="2" type="ORF">J3D65DRAFT_619615</name>
</gene>
<evidence type="ECO:0000313" key="2">
    <source>
        <dbReference type="EMBL" id="KAK7539730.1"/>
    </source>
</evidence>
<keyword evidence="3" id="KW-1185">Reference proteome</keyword>
<reference evidence="2 3" key="1">
    <citation type="submission" date="2024-04" db="EMBL/GenBank/DDBJ databases">
        <title>Phyllosticta paracitricarpa is synonymous to the EU quarantine fungus P. citricarpa based on phylogenomic analyses.</title>
        <authorList>
            <consortium name="Lawrence Berkeley National Laboratory"/>
            <person name="Van ingen-buijs V.A."/>
            <person name="Van westerhoven A.C."/>
            <person name="Haridas S."/>
            <person name="Skiadas P."/>
            <person name="Martin F."/>
            <person name="Groenewald J.Z."/>
            <person name="Crous P.W."/>
            <person name="Seidl M.F."/>
        </authorList>
    </citation>
    <scope>NUCLEOTIDE SEQUENCE [LARGE SCALE GENOMIC DNA]</scope>
    <source>
        <strain evidence="2 3">CPC 17464</strain>
    </source>
</reference>
<feature type="region of interest" description="Disordered" evidence="1">
    <location>
        <begin position="80"/>
        <end position="102"/>
    </location>
</feature>
<protein>
    <submittedName>
        <fullName evidence="2">Uncharacterized protein</fullName>
    </submittedName>
</protein>
<feature type="compositionally biased region" description="Basic and acidic residues" evidence="1">
    <location>
        <begin position="8"/>
        <end position="20"/>
    </location>
</feature>
<feature type="region of interest" description="Disordered" evidence="1">
    <location>
        <begin position="1"/>
        <end position="40"/>
    </location>
</feature>
<comment type="caution">
    <text evidence="2">The sequence shown here is derived from an EMBL/GenBank/DDBJ whole genome shotgun (WGS) entry which is preliminary data.</text>
</comment>